<dbReference type="RefSeq" id="XP_062626294.1">
    <property type="nucleotide sequence ID" value="XM_062770310.1"/>
</dbReference>
<dbReference type="EMBL" id="CP086716">
    <property type="protein sequence ID" value="WOO80262.1"/>
    <property type="molecule type" value="Genomic_DNA"/>
</dbReference>
<sequence>MLLSRIVPYLTPALPSFFFRTASTMSSSIFTPERPASYVAALGAPALHLFTANTPNGQKTNIMLEELRLAYPDKKEIGYDFVRVNLSTNEQKTPEFLKINPNGRIPALIDNNVNPPTGHRVFESASILLWLVENYDTEFKLSFKDPLLRSDALSWIFFTHGGVGPMFGQAGHFLHLPEKIPYAIKRYTDEMRRLLSVFEDHLGTERTYLVDNRFSVADINAITWVKGASRAGIDLAKEFPAVNGWIERSFARDGVQKGVNLLAGPAHAL</sequence>
<dbReference type="PROSITE" id="PS50405">
    <property type="entry name" value="GST_CTER"/>
    <property type="match status" value="1"/>
</dbReference>
<dbReference type="SFLD" id="SFLDS00019">
    <property type="entry name" value="Glutathione_Transferase_(cytos"/>
    <property type="match status" value="1"/>
</dbReference>
<dbReference type="InterPro" id="IPR004045">
    <property type="entry name" value="Glutathione_S-Trfase_N"/>
</dbReference>
<feature type="domain" description="GST N-terminal" evidence="3">
    <location>
        <begin position="44"/>
        <end position="139"/>
    </location>
</feature>
<organism evidence="5 6">
    <name type="scientific">Vanrija pseudolonga</name>
    <dbReference type="NCBI Taxonomy" id="143232"/>
    <lineage>
        <taxon>Eukaryota</taxon>
        <taxon>Fungi</taxon>
        <taxon>Dikarya</taxon>
        <taxon>Basidiomycota</taxon>
        <taxon>Agaricomycotina</taxon>
        <taxon>Tremellomycetes</taxon>
        <taxon>Trichosporonales</taxon>
        <taxon>Trichosporonaceae</taxon>
        <taxon>Vanrija</taxon>
    </lineage>
</organism>
<protein>
    <submittedName>
        <fullName evidence="5">Disulfide-bond oxidoreductase YfcG</fullName>
    </submittedName>
</protein>
<dbReference type="Gene3D" id="1.20.1050.10">
    <property type="match status" value="1"/>
</dbReference>
<dbReference type="SUPFAM" id="SSF47616">
    <property type="entry name" value="GST C-terminal domain-like"/>
    <property type="match status" value="1"/>
</dbReference>
<dbReference type="InterPro" id="IPR010987">
    <property type="entry name" value="Glutathione-S-Trfase_C-like"/>
</dbReference>
<accession>A0AAF1BHH4</accession>
<dbReference type="Gene3D" id="3.40.30.10">
    <property type="entry name" value="Glutaredoxin"/>
    <property type="match status" value="1"/>
</dbReference>
<dbReference type="PANTHER" id="PTHR44051:SF8">
    <property type="entry name" value="GLUTATHIONE S-TRANSFERASE GSTA"/>
    <property type="match status" value="1"/>
</dbReference>
<gene>
    <name evidence="5" type="primary">yfcG_1</name>
    <name evidence="5" type="ORF">LOC62_03G003772</name>
</gene>
<dbReference type="CDD" id="cd03048">
    <property type="entry name" value="GST_N_Ure2p_like"/>
    <property type="match status" value="1"/>
</dbReference>
<dbReference type="Pfam" id="PF00043">
    <property type="entry name" value="GST_C"/>
    <property type="match status" value="1"/>
</dbReference>
<dbReference type="GeneID" id="87807013"/>
<comment type="similarity">
    <text evidence="1 2">Belongs to the GST superfamily.</text>
</comment>
<evidence type="ECO:0000256" key="2">
    <source>
        <dbReference type="RuleBase" id="RU003494"/>
    </source>
</evidence>
<proteinExistence type="inferred from homology"/>
<dbReference type="PANTHER" id="PTHR44051">
    <property type="entry name" value="GLUTATHIONE S-TRANSFERASE-RELATED"/>
    <property type="match status" value="1"/>
</dbReference>
<dbReference type="InterPro" id="IPR004046">
    <property type="entry name" value="GST_C"/>
</dbReference>
<name>A0AAF1BHH4_9TREE</name>
<feature type="domain" description="GST C-terminal" evidence="4">
    <location>
        <begin position="145"/>
        <end position="266"/>
    </location>
</feature>
<evidence type="ECO:0000259" key="3">
    <source>
        <dbReference type="PROSITE" id="PS50404"/>
    </source>
</evidence>
<dbReference type="AlphaFoldDB" id="A0AAF1BHH4"/>
<keyword evidence="6" id="KW-1185">Reference proteome</keyword>
<dbReference type="InterPro" id="IPR040079">
    <property type="entry name" value="Glutathione_S-Trfase"/>
</dbReference>
<reference evidence="5" key="1">
    <citation type="submission" date="2023-10" db="EMBL/GenBank/DDBJ databases">
        <authorList>
            <person name="Noh H."/>
        </authorList>
    </citation>
    <scope>NUCLEOTIDE SEQUENCE</scope>
    <source>
        <strain evidence="5">DUCC4014</strain>
    </source>
</reference>
<evidence type="ECO:0000313" key="5">
    <source>
        <dbReference type="EMBL" id="WOO80262.1"/>
    </source>
</evidence>
<evidence type="ECO:0000259" key="4">
    <source>
        <dbReference type="PROSITE" id="PS50405"/>
    </source>
</evidence>
<dbReference type="SUPFAM" id="SSF52833">
    <property type="entry name" value="Thioredoxin-like"/>
    <property type="match status" value="1"/>
</dbReference>
<dbReference type="InterPro" id="IPR036249">
    <property type="entry name" value="Thioredoxin-like_sf"/>
</dbReference>
<dbReference type="Pfam" id="PF02798">
    <property type="entry name" value="GST_N"/>
    <property type="match status" value="1"/>
</dbReference>
<dbReference type="SFLD" id="SFLDG00358">
    <property type="entry name" value="Main_(cytGST)"/>
    <property type="match status" value="1"/>
</dbReference>
<evidence type="ECO:0000313" key="6">
    <source>
        <dbReference type="Proteomes" id="UP000827549"/>
    </source>
</evidence>
<evidence type="ECO:0000256" key="1">
    <source>
        <dbReference type="ARBA" id="ARBA00007409"/>
    </source>
</evidence>
<dbReference type="Proteomes" id="UP000827549">
    <property type="component" value="Chromosome 3"/>
</dbReference>
<dbReference type="InterPro" id="IPR036282">
    <property type="entry name" value="Glutathione-S-Trfase_C_sf"/>
</dbReference>
<dbReference type="PROSITE" id="PS50404">
    <property type="entry name" value="GST_NTER"/>
    <property type="match status" value="1"/>
</dbReference>
<dbReference type="SFLD" id="SFLDG01151">
    <property type="entry name" value="Main.2:_Nu-like"/>
    <property type="match status" value="1"/>
</dbReference>